<evidence type="ECO:0000259" key="5">
    <source>
        <dbReference type="PROSITE" id="PS51898"/>
    </source>
</evidence>
<dbReference type="RefSeq" id="WP_110857748.1">
    <property type="nucleotide sequence ID" value="NZ_QJSQ01000047.1"/>
</dbReference>
<evidence type="ECO:0000256" key="4">
    <source>
        <dbReference type="ARBA" id="ARBA00023172"/>
    </source>
</evidence>
<organism evidence="6 7">
    <name type="scientific">Paraburkholderia silvatlantica</name>
    <dbReference type="NCBI Taxonomy" id="321895"/>
    <lineage>
        <taxon>Bacteria</taxon>
        <taxon>Pseudomonadati</taxon>
        <taxon>Pseudomonadota</taxon>
        <taxon>Betaproteobacteria</taxon>
        <taxon>Burkholderiales</taxon>
        <taxon>Burkholderiaceae</taxon>
        <taxon>Paraburkholderia</taxon>
    </lineage>
</organism>
<dbReference type="InterPro" id="IPR013762">
    <property type="entry name" value="Integrase-like_cat_sf"/>
</dbReference>
<dbReference type="EMBL" id="QJSQ01000047">
    <property type="protein sequence ID" value="PYE13381.1"/>
    <property type="molecule type" value="Genomic_DNA"/>
</dbReference>
<dbReference type="Gene3D" id="1.10.150.130">
    <property type="match status" value="1"/>
</dbReference>
<keyword evidence="4" id="KW-0233">DNA recombination</keyword>
<evidence type="ECO:0000256" key="3">
    <source>
        <dbReference type="ARBA" id="ARBA00023125"/>
    </source>
</evidence>
<dbReference type="Gene3D" id="1.10.443.10">
    <property type="entry name" value="Intergrase catalytic core"/>
    <property type="match status" value="1"/>
</dbReference>
<dbReference type="OrthoDB" id="662444at2"/>
<dbReference type="GO" id="GO:0006310">
    <property type="term" value="P:DNA recombination"/>
    <property type="evidence" value="ECO:0007669"/>
    <property type="project" value="UniProtKB-KW"/>
</dbReference>
<sequence length="352" mass="40067">MNAARRRAVPDGLPNRVYAKSGSYYWFPKGGAWIKLCRVEDGELRMLERLADEKRKRESTTGTGNVPALVDEYVRERRKHHREKSWPLYGNYVKNGFADVNIDQVDNAMVVEFLTANYEEKLHMKRIMRAFMTGFFQWCREKRYLVGENPCNGIRLKRPKVRDVYITDAHFAAIRANLASPMILCLVDLCYLTVQRSTEIRELRWKKEGPDSSWVDRDQCVIHFRPSKTRDSTGVAVDLPITPEIDAVLEMARSVGKVKGPTVIHKRNGSALSASGALKAWREACNKANLQEFGYTIKDIRAKALTDARRAGYDVDALQVAAAHADKSTTEIYFKDRDIPVSNVRLAIPKSA</sequence>
<dbReference type="PANTHER" id="PTHR30629">
    <property type="entry name" value="PROPHAGE INTEGRASE"/>
    <property type="match status" value="1"/>
</dbReference>
<evidence type="ECO:0000256" key="2">
    <source>
        <dbReference type="ARBA" id="ARBA00022908"/>
    </source>
</evidence>
<evidence type="ECO:0000313" key="6">
    <source>
        <dbReference type="EMBL" id="PYE13381.1"/>
    </source>
</evidence>
<reference evidence="6 7" key="1">
    <citation type="submission" date="2018-06" db="EMBL/GenBank/DDBJ databases">
        <title>Genomic Encyclopedia of Type Strains, Phase IV (KMG-V): Genome sequencing to study the core and pangenomes of soil and plant-associated prokaryotes.</title>
        <authorList>
            <person name="Whitman W."/>
        </authorList>
    </citation>
    <scope>NUCLEOTIDE SEQUENCE [LARGE SCALE GENOMIC DNA]</scope>
    <source>
        <strain evidence="6 7">SRCL-318</strain>
    </source>
</reference>
<comment type="similarity">
    <text evidence="1">Belongs to the 'phage' integrase family.</text>
</comment>
<dbReference type="InterPro" id="IPR010998">
    <property type="entry name" value="Integrase_recombinase_N"/>
</dbReference>
<evidence type="ECO:0000256" key="1">
    <source>
        <dbReference type="ARBA" id="ARBA00008857"/>
    </source>
</evidence>
<name>A0A2V4TA84_9BURK</name>
<dbReference type="PROSITE" id="PS51898">
    <property type="entry name" value="TYR_RECOMBINASE"/>
    <property type="match status" value="1"/>
</dbReference>
<protein>
    <submittedName>
        <fullName evidence="6">Site-specific recombinase XerD</fullName>
    </submittedName>
</protein>
<dbReference type="PANTHER" id="PTHR30629:SF2">
    <property type="entry name" value="PROPHAGE INTEGRASE INTS-RELATED"/>
    <property type="match status" value="1"/>
</dbReference>
<keyword evidence="2" id="KW-0229">DNA integration</keyword>
<proteinExistence type="inferred from homology"/>
<dbReference type="GO" id="GO:0003677">
    <property type="term" value="F:DNA binding"/>
    <property type="evidence" value="ECO:0007669"/>
    <property type="project" value="UniProtKB-KW"/>
</dbReference>
<evidence type="ECO:0000313" key="7">
    <source>
        <dbReference type="Proteomes" id="UP000247772"/>
    </source>
</evidence>
<feature type="domain" description="Tyr recombinase" evidence="5">
    <location>
        <begin position="157"/>
        <end position="346"/>
    </location>
</feature>
<dbReference type="InterPro" id="IPR050808">
    <property type="entry name" value="Phage_Integrase"/>
</dbReference>
<dbReference type="Proteomes" id="UP000247772">
    <property type="component" value="Unassembled WGS sequence"/>
</dbReference>
<comment type="caution">
    <text evidence="6">The sequence shown here is derived from an EMBL/GenBank/DDBJ whole genome shotgun (WGS) entry which is preliminary data.</text>
</comment>
<dbReference type="InterPro" id="IPR011010">
    <property type="entry name" value="DNA_brk_join_enz"/>
</dbReference>
<dbReference type="GO" id="GO:0015074">
    <property type="term" value="P:DNA integration"/>
    <property type="evidence" value="ECO:0007669"/>
    <property type="project" value="UniProtKB-KW"/>
</dbReference>
<dbReference type="InterPro" id="IPR002104">
    <property type="entry name" value="Integrase_catalytic"/>
</dbReference>
<gene>
    <name evidence="6" type="ORF">C7410_14736</name>
</gene>
<accession>A0A2V4TA84</accession>
<dbReference type="AlphaFoldDB" id="A0A2V4TA84"/>
<dbReference type="SUPFAM" id="SSF56349">
    <property type="entry name" value="DNA breaking-rejoining enzymes"/>
    <property type="match status" value="1"/>
</dbReference>
<keyword evidence="3" id="KW-0238">DNA-binding</keyword>
<dbReference type="Pfam" id="PF00589">
    <property type="entry name" value="Phage_integrase"/>
    <property type="match status" value="1"/>
</dbReference>